<dbReference type="EMBL" id="DNAN01000604">
    <property type="protein sequence ID" value="HAW77452.1"/>
    <property type="molecule type" value="Genomic_DNA"/>
</dbReference>
<dbReference type="CDD" id="cd00093">
    <property type="entry name" value="HTH_XRE"/>
    <property type="match status" value="1"/>
</dbReference>
<organism evidence="2 3">
    <name type="scientific">Alteromonas australica</name>
    <dbReference type="NCBI Taxonomy" id="589873"/>
    <lineage>
        <taxon>Bacteria</taxon>
        <taxon>Pseudomonadati</taxon>
        <taxon>Pseudomonadota</taxon>
        <taxon>Gammaproteobacteria</taxon>
        <taxon>Alteromonadales</taxon>
        <taxon>Alteromonadaceae</taxon>
        <taxon>Alteromonas/Salinimonas group</taxon>
        <taxon>Alteromonas</taxon>
    </lineage>
</organism>
<feature type="domain" description="HTH cro/C1-type" evidence="1">
    <location>
        <begin position="20"/>
        <end position="64"/>
    </location>
</feature>
<dbReference type="SMART" id="SM00530">
    <property type="entry name" value="HTH_XRE"/>
    <property type="match status" value="1"/>
</dbReference>
<dbReference type="Proteomes" id="UP000263517">
    <property type="component" value="Unassembled WGS sequence"/>
</dbReference>
<dbReference type="SUPFAM" id="SSF47413">
    <property type="entry name" value="lambda repressor-like DNA-binding domains"/>
    <property type="match status" value="1"/>
</dbReference>
<dbReference type="AlphaFoldDB" id="A0A350P835"/>
<proteinExistence type="predicted"/>
<dbReference type="InterPro" id="IPR001387">
    <property type="entry name" value="Cro/C1-type_HTH"/>
</dbReference>
<dbReference type="GO" id="GO:0003677">
    <property type="term" value="F:DNA binding"/>
    <property type="evidence" value="ECO:0007669"/>
    <property type="project" value="InterPro"/>
</dbReference>
<evidence type="ECO:0000313" key="3">
    <source>
        <dbReference type="Proteomes" id="UP000263517"/>
    </source>
</evidence>
<reference evidence="2 3" key="1">
    <citation type="journal article" date="2018" name="Nat. Biotechnol.">
        <title>A standardized bacterial taxonomy based on genome phylogeny substantially revises the tree of life.</title>
        <authorList>
            <person name="Parks D.H."/>
            <person name="Chuvochina M."/>
            <person name="Waite D.W."/>
            <person name="Rinke C."/>
            <person name="Skarshewski A."/>
            <person name="Chaumeil P.A."/>
            <person name="Hugenholtz P."/>
        </authorList>
    </citation>
    <scope>NUCLEOTIDE SEQUENCE [LARGE SCALE GENOMIC DNA]</scope>
    <source>
        <strain evidence="2">UBA11978</strain>
    </source>
</reference>
<accession>A0A350P835</accession>
<dbReference type="Pfam" id="PF01381">
    <property type="entry name" value="HTH_3"/>
    <property type="match status" value="1"/>
</dbReference>
<protein>
    <recommendedName>
        <fullName evidence="1">HTH cro/C1-type domain-containing protein</fullName>
    </recommendedName>
</protein>
<comment type="caution">
    <text evidence="2">The sequence shown here is derived from an EMBL/GenBank/DDBJ whole genome shotgun (WGS) entry which is preliminary data.</text>
</comment>
<gene>
    <name evidence="2" type="ORF">DCW74_17170</name>
</gene>
<dbReference type="InterPro" id="IPR010982">
    <property type="entry name" value="Lambda_DNA-bd_dom_sf"/>
</dbReference>
<sequence length="75" mass="8645">MPKKRKTKLRHWLNEQPRGSMSELAKALGVSRQYVYKIAEGNQVVSESVAERIADFTGLNVDELSYFRVVIHRPD</sequence>
<evidence type="ECO:0000313" key="2">
    <source>
        <dbReference type="EMBL" id="HAW77452.1"/>
    </source>
</evidence>
<name>A0A350P835_9ALTE</name>
<evidence type="ECO:0000259" key="1">
    <source>
        <dbReference type="PROSITE" id="PS50943"/>
    </source>
</evidence>
<dbReference type="Gene3D" id="1.10.260.40">
    <property type="entry name" value="lambda repressor-like DNA-binding domains"/>
    <property type="match status" value="1"/>
</dbReference>
<dbReference type="PROSITE" id="PS50943">
    <property type="entry name" value="HTH_CROC1"/>
    <property type="match status" value="1"/>
</dbReference>